<dbReference type="Pfam" id="PF00085">
    <property type="entry name" value="Thioredoxin"/>
    <property type="match status" value="1"/>
</dbReference>
<evidence type="ECO:0000256" key="4">
    <source>
        <dbReference type="ARBA" id="ARBA00023157"/>
    </source>
</evidence>
<dbReference type="GeneID" id="92800185"/>
<accession>A0A4Y8T158</accession>
<keyword evidence="5 7" id="KW-0676">Redox-active center</keyword>
<keyword evidence="2" id="KW-0813">Transport</keyword>
<name>A0A4Y8T158_BACTU</name>
<evidence type="ECO:0000256" key="6">
    <source>
        <dbReference type="PIRNR" id="PIRNR000077"/>
    </source>
</evidence>
<sequence>MLKEINLTELEQQISVISKPILLKFTAEWCPGCRQLAPVVESVSEQFGNQIVFFDVNVDKEIDLAKKFGVMSIPTLVLLKNGKEVDRVTAPAPNEDVIVSFIKNNYNA</sequence>
<keyword evidence="4 7" id="KW-1015">Disulfide bond</keyword>
<keyword evidence="3" id="KW-0249">Electron transport</keyword>
<evidence type="ECO:0000313" key="9">
    <source>
        <dbReference type="EMBL" id="TFF44246.1"/>
    </source>
</evidence>
<dbReference type="GO" id="GO:0015035">
    <property type="term" value="F:protein-disulfide reductase activity"/>
    <property type="evidence" value="ECO:0007669"/>
    <property type="project" value="InterPro"/>
</dbReference>
<comment type="similarity">
    <text evidence="1 6">Belongs to the thioredoxin family.</text>
</comment>
<evidence type="ECO:0000256" key="1">
    <source>
        <dbReference type="ARBA" id="ARBA00008987"/>
    </source>
</evidence>
<protein>
    <recommendedName>
        <fullName evidence="6">Thioredoxin</fullName>
    </recommendedName>
</protein>
<dbReference type="PIRSF" id="PIRSF000077">
    <property type="entry name" value="Thioredoxin"/>
    <property type="match status" value="1"/>
</dbReference>
<evidence type="ECO:0000256" key="3">
    <source>
        <dbReference type="ARBA" id="ARBA00022982"/>
    </source>
</evidence>
<dbReference type="GO" id="GO:0005737">
    <property type="term" value="C:cytoplasm"/>
    <property type="evidence" value="ECO:0007669"/>
    <property type="project" value="TreeGrafter"/>
</dbReference>
<dbReference type="Proteomes" id="UP000297630">
    <property type="component" value="Unassembled WGS sequence"/>
</dbReference>
<dbReference type="PROSITE" id="PS51352">
    <property type="entry name" value="THIOREDOXIN_2"/>
    <property type="match status" value="1"/>
</dbReference>
<dbReference type="PRINTS" id="PR00421">
    <property type="entry name" value="THIOREDOXIN"/>
</dbReference>
<dbReference type="InterPro" id="IPR036249">
    <property type="entry name" value="Thioredoxin-like_sf"/>
</dbReference>
<evidence type="ECO:0000256" key="7">
    <source>
        <dbReference type="PIRSR" id="PIRSR000077-4"/>
    </source>
</evidence>
<dbReference type="InterPro" id="IPR005746">
    <property type="entry name" value="Thioredoxin"/>
</dbReference>
<dbReference type="SUPFAM" id="SSF52833">
    <property type="entry name" value="Thioredoxin-like"/>
    <property type="match status" value="1"/>
</dbReference>
<feature type="domain" description="Thioredoxin" evidence="8">
    <location>
        <begin position="1"/>
        <end position="107"/>
    </location>
</feature>
<reference evidence="9 10" key="1">
    <citation type="submission" date="2019-01" db="EMBL/GenBank/DDBJ databases">
        <title>Draft genome sequence of Bacillus sp. DPC6431.</title>
        <authorList>
            <person name="Arbulu S."/>
            <person name="Murphy K."/>
            <person name="O'Sullivan O."/>
            <person name="Rea M.C."/>
            <person name="Hill C."/>
            <person name="Ross R.P."/>
        </authorList>
    </citation>
    <scope>NUCLEOTIDE SEQUENCE [LARGE SCALE GENOMIC DNA]</scope>
    <source>
        <strain evidence="9 10">DPC6431</strain>
    </source>
</reference>
<dbReference type="RefSeq" id="WP_000910569.1">
    <property type="nucleotide sequence ID" value="NZ_CP176861.1"/>
</dbReference>
<dbReference type="PANTHER" id="PTHR45663:SF11">
    <property type="entry name" value="GEO12009P1"/>
    <property type="match status" value="1"/>
</dbReference>
<dbReference type="PANTHER" id="PTHR45663">
    <property type="entry name" value="GEO12009P1"/>
    <property type="match status" value="1"/>
</dbReference>
<organism evidence="9 10">
    <name type="scientific">Bacillus thuringiensis</name>
    <dbReference type="NCBI Taxonomy" id="1428"/>
    <lineage>
        <taxon>Bacteria</taxon>
        <taxon>Bacillati</taxon>
        <taxon>Bacillota</taxon>
        <taxon>Bacilli</taxon>
        <taxon>Bacillales</taxon>
        <taxon>Bacillaceae</taxon>
        <taxon>Bacillus</taxon>
        <taxon>Bacillus cereus group</taxon>
    </lineage>
</organism>
<proteinExistence type="inferred from homology"/>
<evidence type="ECO:0000313" key="10">
    <source>
        <dbReference type="Proteomes" id="UP000297630"/>
    </source>
</evidence>
<feature type="disulfide bond" description="Redox-active" evidence="7">
    <location>
        <begin position="30"/>
        <end position="33"/>
    </location>
</feature>
<dbReference type="CDD" id="cd02947">
    <property type="entry name" value="TRX_family"/>
    <property type="match status" value="1"/>
</dbReference>
<gene>
    <name evidence="9" type="ORF">EQ803_24785</name>
</gene>
<dbReference type="OMA" id="KCKVEGV"/>
<dbReference type="InterPro" id="IPR013766">
    <property type="entry name" value="Thioredoxin_domain"/>
</dbReference>
<dbReference type="AlphaFoldDB" id="A0A4Y8T158"/>
<dbReference type="EMBL" id="SCLP01000015">
    <property type="protein sequence ID" value="TFF44246.1"/>
    <property type="molecule type" value="Genomic_DNA"/>
</dbReference>
<evidence type="ECO:0000256" key="5">
    <source>
        <dbReference type="ARBA" id="ARBA00023284"/>
    </source>
</evidence>
<evidence type="ECO:0000256" key="2">
    <source>
        <dbReference type="ARBA" id="ARBA00022448"/>
    </source>
</evidence>
<comment type="caution">
    <text evidence="9">The sequence shown here is derived from an EMBL/GenBank/DDBJ whole genome shotgun (WGS) entry which is preliminary data.</text>
</comment>
<dbReference type="Gene3D" id="3.40.30.10">
    <property type="entry name" value="Glutaredoxin"/>
    <property type="match status" value="1"/>
</dbReference>
<evidence type="ECO:0000259" key="8">
    <source>
        <dbReference type="PROSITE" id="PS51352"/>
    </source>
</evidence>